<name>A0AAV8QRE9_ENSVE</name>
<keyword evidence="3" id="KW-1185">Reference proteome</keyword>
<dbReference type="Proteomes" id="UP001222027">
    <property type="component" value="Unassembled WGS sequence"/>
</dbReference>
<comment type="caution">
    <text evidence="2">The sequence shown here is derived from an EMBL/GenBank/DDBJ whole genome shotgun (WGS) entry which is preliminary data.</text>
</comment>
<proteinExistence type="predicted"/>
<protein>
    <submittedName>
        <fullName evidence="2">Uncharacterized protein</fullName>
    </submittedName>
</protein>
<reference evidence="2 3" key="1">
    <citation type="submission" date="2022-12" db="EMBL/GenBank/DDBJ databases">
        <title>Chromosome-scale assembly of the Ensete ventricosum genome.</title>
        <authorList>
            <person name="Dussert Y."/>
            <person name="Stocks J."/>
            <person name="Wendawek A."/>
            <person name="Woldeyes F."/>
            <person name="Nichols R.A."/>
            <person name="Borrell J.S."/>
        </authorList>
    </citation>
    <scope>NUCLEOTIDE SEQUENCE [LARGE SCALE GENOMIC DNA]</scope>
    <source>
        <strain evidence="3">cv. Maze</strain>
        <tissue evidence="2">Seeds</tissue>
    </source>
</reference>
<sequence>MLEDFSSLEEKKESHVLDDEKKGRRKVEGRAFFSFGISPSVGNGEKKEERKFTCGSLKTIMTISKIFQHFC</sequence>
<evidence type="ECO:0000313" key="3">
    <source>
        <dbReference type="Proteomes" id="UP001222027"/>
    </source>
</evidence>
<dbReference type="EMBL" id="JAQQAF010000006">
    <property type="protein sequence ID" value="KAJ8477459.1"/>
    <property type="molecule type" value="Genomic_DNA"/>
</dbReference>
<accession>A0AAV8QRE9</accession>
<evidence type="ECO:0000256" key="1">
    <source>
        <dbReference type="SAM" id="MobiDB-lite"/>
    </source>
</evidence>
<dbReference type="AlphaFoldDB" id="A0AAV8QRE9"/>
<feature type="compositionally biased region" description="Basic and acidic residues" evidence="1">
    <location>
        <begin position="8"/>
        <end position="25"/>
    </location>
</feature>
<evidence type="ECO:0000313" key="2">
    <source>
        <dbReference type="EMBL" id="KAJ8477459.1"/>
    </source>
</evidence>
<feature type="region of interest" description="Disordered" evidence="1">
    <location>
        <begin position="1"/>
        <end position="25"/>
    </location>
</feature>
<gene>
    <name evidence="2" type="ORF">OPV22_021186</name>
</gene>
<organism evidence="2 3">
    <name type="scientific">Ensete ventricosum</name>
    <name type="common">Abyssinian banana</name>
    <name type="synonym">Musa ensete</name>
    <dbReference type="NCBI Taxonomy" id="4639"/>
    <lineage>
        <taxon>Eukaryota</taxon>
        <taxon>Viridiplantae</taxon>
        <taxon>Streptophyta</taxon>
        <taxon>Embryophyta</taxon>
        <taxon>Tracheophyta</taxon>
        <taxon>Spermatophyta</taxon>
        <taxon>Magnoliopsida</taxon>
        <taxon>Liliopsida</taxon>
        <taxon>Zingiberales</taxon>
        <taxon>Musaceae</taxon>
        <taxon>Ensete</taxon>
    </lineage>
</organism>